<dbReference type="AlphaFoldDB" id="J7G7X1"/>
<proteinExistence type="predicted"/>
<organism evidence="2 3">
    <name type="scientific">Chroomonas mesostigmatica CCMP1168</name>
    <dbReference type="NCBI Taxonomy" id="1195612"/>
    <lineage>
        <taxon>Eukaryota</taxon>
        <taxon>Cryptophyceae</taxon>
        <taxon>Pyrenomonadales</taxon>
        <taxon>Chroomonadaceae</taxon>
        <taxon>Chroomonas</taxon>
    </lineage>
</organism>
<keyword evidence="2" id="KW-0542">Nucleomorph</keyword>
<evidence type="ECO:0000256" key="1">
    <source>
        <dbReference type="SAM" id="Phobius"/>
    </source>
</evidence>
<reference evidence="2 3" key="1">
    <citation type="journal article" date="2012" name="Genome Biol. Evol.">
        <title>Nucleomorph genome sequence of the cryptophyte alga Chroomonas mesostigmatica CCMP1168 reveals lineage-specific gene loss and genome complexity.</title>
        <authorList>
            <person name="Moore C.E."/>
            <person name="Curtis B."/>
            <person name="Mills T."/>
            <person name="Tanifuji G."/>
            <person name="Archibald J.M."/>
        </authorList>
    </citation>
    <scope>NUCLEOTIDE SEQUENCE [LARGE SCALE GENOMIC DNA]</scope>
    <source>
        <strain evidence="2 3">CCMP1168</strain>
    </source>
</reference>
<gene>
    <name evidence="2" type="ORF">CMESO_225</name>
</gene>
<dbReference type="Proteomes" id="UP000243348">
    <property type="component" value="Nucleomorph 2"/>
</dbReference>
<geneLocation type="nucleomorph" evidence="2"/>
<feature type="transmembrane region" description="Helical" evidence="1">
    <location>
        <begin position="255"/>
        <end position="275"/>
    </location>
</feature>
<name>J7G7X1_9CRYP</name>
<feature type="transmembrane region" description="Helical" evidence="1">
    <location>
        <begin position="20"/>
        <end position="37"/>
    </location>
</feature>
<keyword evidence="1" id="KW-1133">Transmembrane helix</keyword>
<evidence type="ECO:0000313" key="3">
    <source>
        <dbReference type="Proteomes" id="UP000243348"/>
    </source>
</evidence>
<evidence type="ECO:0000313" key="2">
    <source>
        <dbReference type="EMBL" id="AFP65398.1"/>
    </source>
</evidence>
<accession>J7G7X1</accession>
<dbReference type="EMBL" id="CP003681">
    <property type="protein sequence ID" value="AFP65398.1"/>
    <property type="molecule type" value="Genomic_DNA"/>
</dbReference>
<protein>
    <submittedName>
        <fullName evidence="2">Uncharacterized protein</fullName>
    </submittedName>
</protein>
<feature type="transmembrane region" description="Helical" evidence="1">
    <location>
        <begin position="68"/>
        <end position="86"/>
    </location>
</feature>
<keyword evidence="1" id="KW-0472">Membrane</keyword>
<sequence>MKLNFLGKIQNKKKKKKKIFIIFQKLFFFFLLNNLNLNHRKKTSVSFLNQNLYFLSKMLNFDSNNPSFFFHASCLAKSYAFFSYIFSRRQSYSFEIVKLKCSSKKKNFKINISVEKENIDSKIYKYIERKEKKIKVFWENFKKKNFLFNKTGLQIKSKFVSSFFYEKNKKPEVICSTIFFFFFHFSSFRKEKIKRIKKKIRNKKLMALIYLIFHRRKKTVIFTLNKTFFEKTTSLFADLSCFAAYFHDDLFKEVFWNYFKFFNSGFLPFLIISAFPKKKEFIKNKIDLRDIFFLLTARRSFSKSLLFFVNF</sequence>
<keyword evidence="1" id="KW-0812">Transmembrane</keyword>